<proteinExistence type="predicted"/>
<dbReference type="InterPro" id="IPR012337">
    <property type="entry name" value="RNaseH-like_sf"/>
</dbReference>
<comment type="caution">
    <text evidence="1">The sequence shown here is derived from an EMBL/GenBank/DDBJ whole genome shotgun (WGS) entry which is preliminary data.</text>
</comment>
<evidence type="ECO:0000313" key="1">
    <source>
        <dbReference type="EMBL" id="PVZ97982.1"/>
    </source>
</evidence>
<sequence length="256" mass="29359">MWTSAAKRGYMVIPIHFINDFLEIKDKYNGYADFIIGPEDNFAKEIGKSTWHALQDFCLFLRAFKEATVLLSASDYPTLGLVLPIINLIKQHVKNSINSTENFGSIQIISFALAVQKNWMNIPSLYKKNVKLATALDPSVEITNFTKRNLCIKLCYDIHKFQRITKSTLQTIGLSVPDIKKNLILEWENKYSQAYITKSNTPKPSTNKTISLSFLSLLITDITNTDFDTQNNEPFFNEVDRRFVHPLLPLENNSRE</sequence>
<dbReference type="AlphaFoldDB" id="A0A2U1IZ29"/>
<evidence type="ECO:0000313" key="2">
    <source>
        <dbReference type="Proteomes" id="UP000245591"/>
    </source>
</evidence>
<gene>
    <name evidence="1" type="ORF">BB558_006028</name>
</gene>
<reference evidence="1 2" key="1">
    <citation type="journal article" date="2018" name="MBio">
        <title>Comparative Genomics Reveals the Core Gene Toolbox for the Fungus-Insect Symbiosis.</title>
        <authorList>
            <person name="Wang Y."/>
            <person name="Stata M."/>
            <person name="Wang W."/>
            <person name="Stajich J.E."/>
            <person name="White M.M."/>
            <person name="Moncalvo J.M."/>
        </authorList>
    </citation>
    <scope>NUCLEOTIDE SEQUENCE [LARGE SCALE GENOMIC DNA]</scope>
    <source>
        <strain evidence="1 2">AUS-126-30</strain>
    </source>
</reference>
<dbReference type="EMBL" id="MBFU01000607">
    <property type="protein sequence ID" value="PVZ97982.1"/>
    <property type="molecule type" value="Genomic_DNA"/>
</dbReference>
<accession>A0A2U1IZ29</accession>
<organism evidence="1 2">
    <name type="scientific">Smittium angustum</name>
    <dbReference type="NCBI Taxonomy" id="133377"/>
    <lineage>
        <taxon>Eukaryota</taxon>
        <taxon>Fungi</taxon>
        <taxon>Fungi incertae sedis</taxon>
        <taxon>Zoopagomycota</taxon>
        <taxon>Kickxellomycotina</taxon>
        <taxon>Harpellomycetes</taxon>
        <taxon>Harpellales</taxon>
        <taxon>Legeriomycetaceae</taxon>
        <taxon>Smittium</taxon>
    </lineage>
</organism>
<protein>
    <submittedName>
        <fullName evidence="1">Uncharacterized protein</fullName>
    </submittedName>
</protein>
<feature type="non-terminal residue" evidence="1">
    <location>
        <position position="256"/>
    </location>
</feature>
<keyword evidence="2" id="KW-1185">Reference proteome</keyword>
<dbReference type="SUPFAM" id="SSF53098">
    <property type="entry name" value="Ribonuclease H-like"/>
    <property type="match status" value="1"/>
</dbReference>
<dbReference type="Proteomes" id="UP000245591">
    <property type="component" value="Unassembled WGS sequence"/>
</dbReference>
<name>A0A2U1IZ29_SMIAN</name>